<proteinExistence type="predicted"/>
<dbReference type="InterPro" id="IPR011659">
    <property type="entry name" value="WD40"/>
</dbReference>
<dbReference type="PROSITE" id="PS51257">
    <property type="entry name" value="PROKAR_LIPOPROTEIN"/>
    <property type="match status" value="1"/>
</dbReference>
<dbReference type="Proteomes" id="UP000032544">
    <property type="component" value="Unassembled WGS sequence"/>
</dbReference>
<evidence type="ECO:0008006" key="3">
    <source>
        <dbReference type="Google" id="ProtNLM"/>
    </source>
</evidence>
<dbReference type="Pfam" id="PF07676">
    <property type="entry name" value="PD40"/>
    <property type="match status" value="3"/>
</dbReference>
<evidence type="ECO:0000313" key="2">
    <source>
        <dbReference type="Proteomes" id="UP000032544"/>
    </source>
</evidence>
<dbReference type="SUPFAM" id="SSF82171">
    <property type="entry name" value="DPP6 N-terminal domain-like"/>
    <property type="match status" value="1"/>
</dbReference>
<comment type="caution">
    <text evidence="1">The sequence shown here is derived from an EMBL/GenBank/DDBJ whole genome shotgun (WGS) entry which is preliminary data.</text>
</comment>
<keyword evidence="2" id="KW-1185">Reference proteome</keyword>
<evidence type="ECO:0000313" key="1">
    <source>
        <dbReference type="EMBL" id="KJF41935.1"/>
    </source>
</evidence>
<gene>
    <name evidence="1" type="ORF">LH29_21835</name>
</gene>
<organism evidence="1 2">
    <name type="scientific">Draconibacterium sediminis</name>
    <dbReference type="NCBI Taxonomy" id="1544798"/>
    <lineage>
        <taxon>Bacteria</taxon>
        <taxon>Pseudomonadati</taxon>
        <taxon>Bacteroidota</taxon>
        <taxon>Bacteroidia</taxon>
        <taxon>Marinilabiliales</taxon>
        <taxon>Prolixibacteraceae</taxon>
        <taxon>Draconibacterium</taxon>
    </lineage>
</organism>
<dbReference type="PATRIC" id="fig|1544798.3.peg.4546"/>
<sequence length="488" mass="55811">MSLRYHLIYFVGLLFLFSCVSKPNGEFSKNNNPVKIYPDYTEVIIPVNIAPLNFLVEEAGDAYYLSISGEKAGSIAVSSRDGQFRFSEKKWKKLLGENLGAKISYQISVKKEGKWIQYPAFSNTVSSEKVDPFLYYRLLYPGYESWTELSIVQRSLESFKEKTVIQNNVVGQNCVNCHAFNNRNADDFMFHMRGNLGGTYFVEDGDLKKVNLKTKEMQNGAVYPRWHPSGKYVAFSSNKVVQQFHAMENKKIEVSDLNSSLVLYDVDKNEIMKVPVDPEKQFMDTYPEWSADGRFLYFCRAAQIAENYDYRDIKYDLYRVAFDPEQRKFSAPELVFDAATLGKSVSFPRIAPAGNVLIFTLHDYGCFSIWHKEADLYSIDLGNLQVEKCGNNSDFTESYHSWSSNSKWLVFSSKRGDGLTARPYISFVDENGVTSKPFVLPQKDPGFYREFVKTFNIPEFAKTDVELTPGEIRETAGKEAIQAQWATN</sequence>
<dbReference type="EMBL" id="JRHC01000007">
    <property type="protein sequence ID" value="KJF41935.1"/>
    <property type="molecule type" value="Genomic_DNA"/>
</dbReference>
<reference evidence="1 2" key="1">
    <citation type="submission" date="2014-09" db="EMBL/GenBank/DDBJ databases">
        <title>Draft Genome Sequence of Draconibacterium sp. JN14CK-3.</title>
        <authorList>
            <person name="Dong C."/>
            <person name="Lai Q."/>
            <person name="Shao Z."/>
        </authorList>
    </citation>
    <scope>NUCLEOTIDE SEQUENCE [LARGE SCALE GENOMIC DNA]</scope>
    <source>
        <strain evidence="1 2">JN14CK-3</strain>
    </source>
</reference>
<dbReference type="InterPro" id="IPR011042">
    <property type="entry name" value="6-blade_b-propeller_TolB-like"/>
</dbReference>
<accession>A0A0D8J4P7</accession>
<protein>
    <recommendedName>
        <fullName evidence="3">Cytochrome C biosynthesis protein</fullName>
    </recommendedName>
</protein>
<dbReference type="STRING" id="1544798.LH29_21835"/>
<name>A0A0D8J4P7_9BACT</name>
<dbReference type="AlphaFoldDB" id="A0A0D8J4P7"/>
<dbReference type="Gene3D" id="2.120.10.30">
    <property type="entry name" value="TolB, C-terminal domain"/>
    <property type="match status" value="1"/>
</dbReference>
<dbReference type="RefSeq" id="WP_045033267.1">
    <property type="nucleotide sequence ID" value="NZ_JRHC01000007.1"/>
</dbReference>